<keyword evidence="2" id="KW-1185">Reference proteome</keyword>
<dbReference type="EMBL" id="JAWLKB010000085">
    <property type="protein sequence ID" value="MDV6271788.1"/>
    <property type="molecule type" value="Genomic_DNA"/>
</dbReference>
<name>A0ABU4C5Z4_RHOGO</name>
<dbReference type="RefSeq" id="WP_317546473.1">
    <property type="nucleotide sequence ID" value="NZ_JAWLKB010000085.1"/>
</dbReference>
<sequence length="42" mass="4598">MAAQTKTVLTSSLWTRLAAADWRIPSFYWCATAVASTVHAVD</sequence>
<reference evidence="1 2" key="1">
    <citation type="submission" date="2023-10" db="EMBL/GenBank/DDBJ databases">
        <title>Development of a sustainable strategy for remediation of hydrocarbon-contaminated territories based on the waste exchange concept.</title>
        <authorList>
            <person name="Krivoruchko A."/>
        </authorList>
    </citation>
    <scope>NUCLEOTIDE SEQUENCE [LARGE SCALE GENOMIC DNA]</scope>
    <source>
        <strain evidence="1 2">IEGM 1203</strain>
    </source>
</reference>
<evidence type="ECO:0000313" key="1">
    <source>
        <dbReference type="EMBL" id="MDV6271788.1"/>
    </source>
</evidence>
<dbReference type="Proteomes" id="UP001185927">
    <property type="component" value="Unassembled WGS sequence"/>
</dbReference>
<organism evidence="1 2">
    <name type="scientific">Rhodococcus globerulus</name>
    <dbReference type="NCBI Taxonomy" id="33008"/>
    <lineage>
        <taxon>Bacteria</taxon>
        <taxon>Bacillati</taxon>
        <taxon>Actinomycetota</taxon>
        <taxon>Actinomycetes</taxon>
        <taxon>Mycobacteriales</taxon>
        <taxon>Nocardiaceae</taxon>
        <taxon>Rhodococcus</taxon>
    </lineage>
</organism>
<protein>
    <submittedName>
        <fullName evidence="1">Uncharacterized protein</fullName>
    </submittedName>
</protein>
<proteinExistence type="predicted"/>
<evidence type="ECO:0000313" key="2">
    <source>
        <dbReference type="Proteomes" id="UP001185927"/>
    </source>
</evidence>
<accession>A0ABU4C5Z4</accession>
<gene>
    <name evidence="1" type="ORF">R3Q16_34965</name>
</gene>
<comment type="caution">
    <text evidence="1">The sequence shown here is derived from an EMBL/GenBank/DDBJ whole genome shotgun (WGS) entry which is preliminary data.</text>
</comment>